<protein>
    <recommendedName>
        <fullName evidence="2">UspA domain-containing protein</fullName>
    </recommendedName>
</protein>
<dbReference type="EnsemblPlants" id="Kaladp0059s0208.1.v1.1">
    <property type="protein sequence ID" value="Kaladp0059s0208.1.v1.1"/>
    <property type="gene ID" value="Kaladp0059s0208.v1.1"/>
</dbReference>
<organism evidence="3 4">
    <name type="scientific">Kalanchoe fedtschenkoi</name>
    <name type="common">Lavender scallops</name>
    <name type="synonym">South American air plant</name>
    <dbReference type="NCBI Taxonomy" id="63787"/>
    <lineage>
        <taxon>Eukaryota</taxon>
        <taxon>Viridiplantae</taxon>
        <taxon>Streptophyta</taxon>
        <taxon>Embryophyta</taxon>
        <taxon>Tracheophyta</taxon>
        <taxon>Spermatophyta</taxon>
        <taxon>Magnoliopsida</taxon>
        <taxon>eudicotyledons</taxon>
        <taxon>Gunneridae</taxon>
        <taxon>Pentapetalae</taxon>
        <taxon>Saxifragales</taxon>
        <taxon>Crassulaceae</taxon>
        <taxon>Kalanchoe</taxon>
    </lineage>
</organism>
<keyword evidence="4" id="KW-1185">Reference proteome</keyword>
<dbReference type="InterPro" id="IPR014729">
    <property type="entry name" value="Rossmann-like_a/b/a_fold"/>
</dbReference>
<dbReference type="PANTHER" id="PTHR47000">
    <property type="entry name" value="ADENINE NUCLEOTIDE ALPHA HYDROLASES-LIKE SUPERFAMILY PROTEIN"/>
    <property type="match status" value="1"/>
</dbReference>
<sequence>MGRNDGGSKVPAFCLARIRPQVRVKSPVVALPKPVSVNQLAEADQKAESKEHCSAIGGGEATRNGSENNKNTSGFAGRKIMIVVDSSAEAKGALQWALTHTVQDTDLVTLLYVVSDSEPSNQGRELSKEELPSKVEGLLKSMKKLCQSTKPEVEVELQVVAGKDKGPAIVEEAKRKGTGMLVVGQTKRSTTLRLLMMWTSKRSDGLTVPDYCIQNAPCMAVAARRKSKRHGGYLITTKRHKDFWLLA</sequence>
<dbReference type="InterPro" id="IPR006016">
    <property type="entry name" value="UspA"/>
</dbReference>
<name>A0A7N0UDH2_KALFE</name>
<feature type="compositionally biased region" description="Polar residues" evidence="1">
    <location>
        <begin position="63"/>
        <end position="72"/>
    </location>
</feature>
<dbReference type="SUPFAM" id="SSF52402">
    <property type="entry name" value="Adenine nucleotide alpha hydrolases-like"/>
    <property type="match status" value="1"/>
</dbReference>
<dbReference type="Pfam" id="PF00582">
    <property type="entry name" value="Usp"/>
    <property type="match status" value="1"/>
</dbReference>
<dbReference type="Gene3D" id="3.40.50.620">
    <property type="entry name" value="HUPs"/>
    <property type="match status" value="1"/>
</dbReference>
<reference evidence="3" key="1">
    <citation type="submission" date="2021-01" db="UniProtKB">
        <authorList>
            <consortium name="EnsemblPlants"/>
        </authorList>
    </citation>
    <scope>IDENTIFICATION</scope>
</reference>
<feature type="region of interest" description="Disordered" evidence="1">
    <location>
        <begin position="42"/>
        <end position="72"/>
    </location>
</feature>
<evidence type="ECO:0000313" key="4">
    <source>
        <dbReference type="Proteomes" id="UP000594263"/>
    </source>
</evidence>
<evidence type="ECO:0000256" key="1">
    <source>
        <dbReference type="SAM" id="MobiDB-lite"/>
    </source>
</evidence>
<dbReference type="Gramene" id="Kaladp0059s0208.1.v1.1">
    <property type="protein sequence ID" value="Kaladp0059s0208.1.v1.1"/>
    <property type="gene ID" value="Kaladp0059s0208.v1.1"/>
</dbReference>
<accession>A0A7N0UDH2</accession>
<evidence type="ECO:0000313" key="3">
    <source>
        <dbReference type="EnsemblPlants" id="Kaladp0059s0208.1.v1.1"/>
    </source>
</evidence>
<dbReference type="Proteomes" id="UP000594263">
    <property type="component" value="Unplaced"/>
</dbReference>
<dbReference type="CDD" id="cd23659">
    <property type="entry name" value="USP_At3g01520-like"/>
    <property type="match status" value="1"/>
</dbReference>
<dbReference type="AlphaFoldDB" id="A0A7N0UDH2"/>
<evidence type="ECO:0000259" key="2">
    <source>
        <dbReference type="Pfam" id="PF00582"/>
    </source>
</evidence>
<dbReference type="PANTHER" id="PTHR47000:SF1">
    <property type="entry name" value="ADENINE NUCLEOTIDE ALPHA HYDROLASES-LIKE SUPERFAMILY PROTEIN"/>
    <property type="match status" value="1"/>
</dbReference>
<dbReference type="OMA" id="AEYCVQN"/>
<feature type="domain" description="UspA" evidence="2">
    <location>
        <begin position="78"/>
        <end position="220"/>
    </location>
</feature>
<feature type="compositionally biased region" description="Basic and acidic residues" evidence="1">
    <location>
        <begin position="43"/>
        <end position="53"/>
    </location>
</feature>
<proteinExistence type="predicted"/>